<evidence type="ECO:0000313" key="7">
    <source>
        <dbReference type="Proteomes" id="UP000607645"/>
    </source>
</evidence>
<comment type="cofactor">
    <cofactor evidence="1 4">
        <name>Zn(2+)</name>
        <dbReference type="ChEBI" id="CHEBI:29105"/>
    </cofactor>
</comment>
<dbReference type="SUPFAM" id="SSF53927">
    <property type="entry name" value="Cytidine deaminase-like"/>
    <property type="match status" value="1"/>
</dbReference>
<dbReference type="InterPro" id="IPR016473">
    <property type="entry name" value="dCMP_deaminase"/>
</dbReference>
<keyword evidence="7" id="KW-1185">Reference proteome</keyword>
<dbReference type="AlphaFoldDB" id="A0A8J6JMN7"/>
<reference evidence="6" key="1">
    <citation type="submission" date="2020-08" db="EMBL/GenBank/DDBJ databases">
        <title>Genome public.</title>
        <authorList>
            <person name="Liu C."/>
            <person name="Sun Q."/>
        </authorList>
    </citation>
    <scope>NUCLEOTIDE SEQUENCE</scope>
    <source>
        <strain evidence="6">NSJ-52</strain>
    </source>
</reference>
<dbReference type="InterPro" id="IPR002125">
    <property type="entry name" value="CMP_dCMP_dom"/>
</dbReference>
<protein>
    <submittedName>
        <fullName evidence="6">Cytidine deaminase</fullName>
    </submittedName>
</protein>
<dbReference type="GO" id="GO:0005737">
    <property type="term" value="C:cytoplasm"/>
    <property type="evidence" value="ECO:0007669"/>
    <property type="project" value="TreeGrafter"/>
</dbReference>
<evidence type="ECO:0000256" key="1">
    <source>
        <dbReference type="ARBA" id="ARBA00001947"/>
    </source>
</evidence>
<keyword evidence="4" id="KW-0479">Metal-binding</keyword>
<feature type="active site" description="Proton donor" evidence="3">
    <location>
        <position position="81"/>
    </location>
</feature>
<dbReference type="CDD" id="cd01286">
    <property type="entry name" value="deoxycytidylate_deaminase"/>
    <property type="match status" value="1"/>
</dbReference>
<dbReference type="Proteomes" id="UP000607645">
    <property type="component" value="Unassembled WGS sequence"/>
</dbReference>
<dbReference type="GO" id="GO:0006220">
    <property type="term" value="P:pyrimidine nucleotide metabolic process"/>
    <property type="evidence" value="ECO:0007669"/>
    <property type="project" value="InterPro"/>
</dbReference>
<proteinExistence type="predicted"/>
<name>A0A8J6JMN7_9FIRM</name>
<dbReference type="Gene3D" id="3.40.140.10">
    <property type="entry name" value="Cytidine Deaminase, domain 2"/>
    <property type="match status" value="1"/>
</dbReference>
<dbReference type="Pfam" id="PF00383">
    <property type="entry name" value="dCMP_cyt_deam_1"/>
    <property type="match status" value="1"/>
</dbReference>
<sequence>MNRIDKENYYLDIAETVAERATCLRRCYGAIIVRNDEIIATGYNGAPRGRKNCVDLNHCTRAALKIPSGQRYELCRSVHAEANAIISAARSETIGSTLYMACVDPSTGALIPGSTSCAMCRRLIINAGIARVVIRNSKSEFSVVHVEDWIRDDDSLPADPPAPEQA</sequence>
<dbReference type="PROSITE" id="PS51747">
    <property type="entry name" value="CYT_DCMP_DEAMINASES_2"/>
    <property type="match status" value="1"/>
</dbReference>
<dbReference type="InterPro" id="IPR015517">
    <property type="entry name" value="dCMP_deaminase-rel"/>
</dbReference>
<dbReference type="PANTHER" id="PTHR11086">
    <property type="entry name" value="DEOXYCYTIDYLATE DEAMINASE-RELATED"/>
    <property type="match status" value="1"/>
</dbReference>
<evidence type="ECO:0000256" key="3">
    <source>
        <dbReference type="PIRSR" id="PIRSR006019-1"/>
    </source>
</evidence>
<evidence type="ECO:0000256" key="4">
    <source>
        <dbReference type="PIRSR" id="PIRSR006019-2"/>
    </source>
</evidence>
<dbReference type="PIRSF" id="PIRSF006019">
    <property type="entry name" value="dCMP_deaminase"/>
    <property type="match status" value="1"/>
</dbReference>
<evidence type="ECO:0000259" key="5">
    <source>
        <dbReference type="PROSITE" id="PS51747"/>
    </source>
</evidence>
<organism evidence="6 7">
    <name type="scientific">Lawsonibacter faecis</name>
    <dbReference type="NCBI Taxonomy" id="2763052"/>
    <lineage>
        <taxon>Bacteria</taxon>
        <taxon>Bacillati</taxon>
        <taxon>Bacillota</taxon>
        <taxon>Clostridia</taxon>
        <taxon>Eubacteriales</taxon>
        <taxon>Oscillospiraceae</taxon>
        <taxon>Lawsonibacter</taxon>
    </lineage>
</organism>
<dbReference type="GO" id="GO:0004132">
    <property type="term" value="F:dCMP deaminase activity"/>
    <property type="evidence" value="ECO:0007669"/>
    <property type="project" value="InterPro"/>
</dbReference>
<keyword evidence="4" id="KW-0862">Zinc</keyword>
<dbReference type="InterPro" id="IPR016193">
    <property type="entry name" value="Cytidine_deaminase-like"/>
</dbReference>
<gene>
    <name evidence="6" type="ORF">H8S62_08125</name>
</gene>
<feature type="binding site" evidence="4">
    <location>
        <position position="79"/>
    </location>
    <ligand>
        <name>Zn(2+)</name>
        <dbReference type="ChEBI" id="CHEBI:29105"/>
        <note>catalytic</note>
    </ligand>
</feature>
<dbReference type="PANTHER" id="PTHR11086:SF18">
    <property type="entry name" value="DEOXYCYTIDYLATE DEAMINASE"/>
    <property type="match status" value="1"/>
</dbReference>
<dbReference type="EMBL" id="JACOPQ010000005">
    <property type="protein sequence ID" value="MBC5736980.1"/>
    <property type="molecule type" value="Genomic_DNA"/>
</dbReference>
<feature type="binding site" evidence="4">
    <location>
        <position position="120"/>
    </location>
    <ligand>
        <name>Zn(2+)</name>
        <dbReference type="ChEBI" id="CHEBI:29105"/>
        <note>catalytic</note>
    </ligand>
</feature>
<feature type="domain" description="CMP/dCMP-type deaminase" evidence="5">
    <location>
        <begin position="5"/>
        <end position="145"/>
    </location>
</feature>
<keyword evidence="2" id="KW-0378">Hydrolase</keyword>
<dbReference type="InterPro" id="IPR035105">
    <property type="entry name" value="Deoxycytidylate_deaminase_dom"/>
</dbReference>
<evidence type="ECO:0000313" key="6">
    <source>
        <dbReference type="EMBL" id="MBC5736980.1"/>
    </source>
</evidence>
<dbReference type="GO" id="GO:0008270">
    <property type="term" value="F:zinc ion binding"/>
    <property type="evidence" value="ECO:0007669"/>
    <property type="project" value="InterPro"/>
</dbReference>
<dbReference type="RefSeq" id="WP_155147584.1">
    <property type="nucleotide sequence ID" value="NZ_JACOPQ010000005.1"/>
</dbReference>
<evidence type="ECO:0000256" key="2">
    <source>
        <dbReference type="ARBA" id="ARBA00022801"/>
    </source>
</evidence>
<accession>A0A8J6JMN7</accession>
<comment type="caution">
    <text evidence="6">The sequence shown here is derived from an EMBL/GenBank/DDBJ whole genome shotgun (WGS) entry which is preliminary data.</text>
</comment>
<feature type="binding site" evidence="4">
    <location>
        <position position="117"/>
    </location>
    <ligand>
        <name>Zn(2+)</name>
        <dbReference type="ChEBI" id="CHEBI:29105"/>
        <note>catalytic</note>
    </ligand>
</feature>